<protein>
    <recommendedName>
        <fullName evidence="5">Glycosyltransferase 2</fullName>
    </recommendedName>
</protein>
<sequence>MPQSSRMFPGDEELGKRSDDRRPPSSSSSSTQAWRVPVRWRRRRILLGLVAVVSVWLFIHNIPTDLGSIDERMGRPMRPGRAVSGIEFGYKPPPRQPGSSSNRAQQGQSSQKAPTGAPPRSKDRINPEEEHYYWGPVKFYNLASTLHAIPRARGRGASTRNVLFAASSLKSFGSLLPMACEMQAHKVNLVHIVLLGRDSISMDELLTVNGVDKESCNIGVHDGRPDYSDYSSDVRAEVAVAGALSHINTFMSPRVIITDDSAIEDAFFTRAIRGKAKELDKPIIEIPDGMYEDFLWMTRLDCDSLQAWHKPNINIVIHAPPHSSGSLLRLLESLKGAEYTGLPPPHLTIDLPTDIEPFARDRIRDMTWPPDPDHQSMSPRHTGITLHHRISSMKLTTESNAVRLLEAFYPADPAHSHVLLLSPQTDLSPLYYHYLFAHLLEYRYSSSAPYNDERLMGIALGAPQYYLNGSSPFVAPSILNMNGKKYRDRAKIANEDEINVPYIWQAPNAEAALIFGDKWAEFHDYLKNRLRAMHEPKAVYREPVKPAKVISETQPGWLEYMLELMRARGWGMLYPPAPSSGGGWATVHQELYQLPEEFAEGSTNKKNDGEEQEEDHPLPDPEEPFLSSDFKIPSSSPRKEQRDMARRQQPLHAILPLDGDLPEIIHLPYLSTDGNLQELHTASTEADRYKQSLRQRVGGCDTALAALDRPVAAGKADDLFCFLEQDLEESVSEDAAAEKDVPAPPLPVLPSAAAATAAPAEKAQHQEHPRPGEKPRGVVSKPRPLRDSTAKQKQAYAKALGLKDPEEEAE</sequence>
<evidence type="ECO:0000256" key="1">
    <source>
        <dbReference type="SAM" id="MobiDB-lite"/>
    </source>
</evidence>
<name>A0ABR3PBL9_9PEZI</name>
<feature type="compositionally biased region" description="Polar residues" evidence="1">
    <location>
        <begin position="97"/>
        <end position="113"/>
    </location>
</feature>
<comment type="caution">
    <text evidence="3">The sequence shown here is derived from an EMBL/GenBank/DDBJ whole genome shotgun (WGS) entry which is preliminary data.</text>
</comment>
<keyword evidence="4" id="KW-1185">Reference proteome</keyword>
<keyword evidence="2" id="KW-0472">Membrane</keyword>
<accession>A0ABR3PBL9</accession>
<feature type="compositionally biased region" description="Low complexity" evidence="1">
    <location>
        <begin position="749"/>
        <end position="760"/>
    </location>
</feature>
<evidence type="ECO:0000313" key="4">
    <source>
        <dbReference type="Proteomes" id="UP001562354"/>
    </source>
</evidence>
<feature type="compositionally biased region" description="Basic and acidic residues" evidence="1">
    <location>
        <begin position="603"/>
        <end position="619"/>
    </location>
</feature>
<gene>
    <name evidence="3" type="ORF">AAFC00_006923</name>
</gene>
<feature type="region of interest" description="Disordered" evidence="1">
    <location>
        <begin position="68"/>
        <end position="126"/>
    </location>
</feature>
<dbReference type="Proteomes" id="UP001562354">
    <property type="component" value="Unassembled WGS sequence"/>
</dbReference>
<feature type="compositionally biased region" description="Low complexity" evidence="1">
    <location>
        <begin position="24"/>
        <end position="34"/>
    </location>
</feature>
<dbReference type="PANTHER" id="PTHR33604:SF3">
    <property type="entry name" value="OSJNBA0004B13.7 PROTEIN"/>
    <property type="match status" value="1"/>
</dbReference>
<feature type="region of interest" description="Disordered" evidence="1">
    <location>
        <begin position="733"/>
        <end position="810"/>
    </location>
</feature>
<feature type="region of interest" description="Disordered" evidence="1">
    <location>
        <begin position="601"/>
        <end position="647"/>
    </location>
</feature>
<feature type="compositionally biased region" description="Basic and acidic residues" evidence="1">
    <location>
        <begin position="13"/>
        <end position="23"/>
    </location>
</feature>
<feature type="compositionally biased region" description="Basic and acidic residues" evidence="1">
    <location>
        <begin position="762"/>
        <end position="776"/>
    </location>
</feature>
<feature type="compositionally biased region" description="Basic and acidic residues" evidence="1">
    <location>
        <begin position="637"/>
        <end position="646"/>
    </location>
</feature>
<feature type="transmembrane region" description="Helical" evidence="2">
    <location>
        <begin position="45"/>
        <end position="63"/>
    </location>
</feature>
<dbReference type="RefSeq" id="XP_069199828.1">
    <property type="nucleotide sequence ID" value="XM_069346949.1"/>
</dbReference>
<dbReference type="PANTHER" id="PTHR33604">
    <property type="entry name" value="OSJNBA0004B13.7 PROTEIN"/>
    <property type="match status" value="1"/>
</dbReference>
<evidence type="ECO:0000256" key="2">
    <source>
        <dbReference type="SAM" id="Phobius"/>
    </source>
</evidence>
<reference evidence="3 4" key="1">
    <citation type="submission" date="2024-07" db="EMBL/GenBank/DDBJ databases">
        <title>Draft sequence of the Neodothiora populina.</title>
        <authorList>
            <person name="Drown D.D."/>
            <person name="Schuette U.S."/>
            <person name="Buechlein A.B."/>
            <person name="Rusch D.R."/>
            <person name="Winton L.W."/>
            <person name="Adams G.A."/>
        </authorList>
    </citation>
    <scope>NUCLEOTIDE SEQUENCE [LARGE SCALE GENOMIC DNA]</scope>
    <source>
        <strain evidence="3 4">CPC 39397</strain>
    </source>
</reference>
<keyword evidence="2" id="KW-0812">Transmembrane</keyword>
<evidence type="ECO:0008006" key="5">
    <source>
        <dbReference type="Google" id="ProtNLM"/>
    </source>
</evidence>
<organism evidence="3 4">
    <name type="scientific">Neodothiora populina</name>
    <dbReference type="NCBI Taxonomy" id="2781224"/>
    <lineage>
        <taxon>Eukaryota</taxon>
        <taxon>Fungi</taxon>
        <taxon>Dikarya</taxon>
        <taxon>Ascomycota</taxon>
        <taxon>Pezizomycotina</taxon>
        <taxon>Dothideomycetes</taxon>
        <taxon>Dothideomycetidae</taxon>
        <taxon>Dothideales</taxon>
        <taxon>Dothioraceae</taxon>
        <taxon>Neodothiora</taxon>
    </lineage>
</organism>
<feature type="region of interest" description="Disordered" evidence="1">
    <location>
        <begin position="1"/>
        <end position="34"/>
    </location>
</feature>
<evidence type="ECO:0000313" key="3">
    <source>
        <dbReference type="EMBL" id="KAL1303553.1"/>
    </source>
</evidence>
<dbReference type="EMBL" id="JBFMKM010000010">
    <property type="protein sequence ID" value="KAL1303553.1"/>
    <property type="molecule type" value="Genomic_DNA"/>
</dbReference>
<dbReference type="GeneID" id="95980622"/>
<proteinExistence type="predicted"/>
<keyword evidence="2" id="KW-1133">Transmembrane helix</keyword>